<dbReference type="InterPro" id="IPR001932">
    <property type="entry name" value="PPM-type_phosphatase-like_dom"/>
</dbReference>
<dbReference type="OrthoDB" id="9811749at2"/>
<dbReference type="InterPro" id="IPR052016">
    <property type="entry name" value="Bact_Sigma-Reg"/>
</dbReference>
<dbReference type="GO" id="GO:0016791">
    <property type="term" value="F:phosphatase activity"/>
    <property type="evidence" value="ECO:0007669"/>
    <property type="project" value="TreeGrafter"/>
</dbReference>
<dbReference type="PROSITE" id="PS50110">
    <property type="entry name" value="RESPONSE_REGULATORY"/>
    <property type="match status" value="1"/>
</dbReference>
<dbReference type="InterPro" id="IPR011006">
    <property type="entry name" value="CheY-like_superfamily"/>
</dbReference>
<dbReference type="Pfam" id="PF00072">
    <property type="entry name" value="Response_reg"/>
    <property type="match status" value="1"/>
</dbReference>
<evidence type="ECO:0000256" key="3">
    <source>
        <dbReference type="SAM" id="Coils"/>
    </source>
</evidence>
<reference evidence="5 6" key="1">
    <citation type="submission" date="2018-09" db="EMBL/GenBank/DDBJ databases">
        <title>Genomic Encyclopedia of Archaeal and Bacterial Type Strains, Phase II (KMG-II): from individual species to whole genera.</title>
        <authorList>
            <person name="Goeker M."/>
        </authorList>
    </citation>
    <scope>NUCLEOTIDE SEQUENCE [LARGE SCALE GENOMIC DNA]</scope>
    <source>
        <strain evidence="5 6">DSM 11458</strain>
    </source>
</reference>
<evidence type="ECO:0000256" key="2">
    <source>
        <dbReference type="PROSITE-ProRule" id="PRU00169"/>
    </source>
</evidence>
<evidence type="ECO:0000256" key="1">
    <source>
        <dbReference type="ARBA" id="ARBA00022801"/>
    </source>
</evidence>
<accession>A0A420DS88</accession>
<sequence>MQTAPHRYISPSSQPRAGAIRRVLVVDDSKLQRKLLSIALKKWGFEVEEAGSGEEALRLAALNRPDLVLSDWMMPGMSGLELCKHFRALGGEEYSYFILLTSKSDKEEVARGLDNGADDFLSKPVDNNELRARITAGERLIEMQRKMAQANRTLSETLGELQQLYDNIDSDLKEAKKLQQSLVRERFRAMPVGDLSLMLRSSGHVGGDLVGFFEAGPRHIGLYALDVSGHGISSALMTASLAGYLSSAAPDQNVALHKNLEGEFVPRPPDEVVADLNNLVLDEMETEHYFTLLLGFVEMSTGQVVMSQAGHPNPVIQRANGTIEITGTGGFPVGLLSGVDFVQFEVVLCPGDRILILSDGVTECPGPDGAMLDEGGLIALMHDLSQTCGPSFLEALIWRLTEFNGSEDFPDDVSAILFEYHGLPVA</sequence>
<keyword evidence="3" id="KW-0175">Coiled coil</keyword>
<dbReference type="Gene3D" id="3.60.40.10">
    <property type="entry name" value="PPM-type phosphatase domain"/>
    <property type="match status" value="1"/>
</dbReference>
<dbReference type="PANTHER" id="PTHR43156:SF2">
    <property type="entry name" value="STAGE II SPORULATION PROTEIN E"/>
    <property type="match status" value="1"/>
</dbReference>
<feature type="modified residue" description="4-aspartylphosphate" evidence="2">
    <location>
        <position position="71"/>
    </location>
</feature>
<feature type="domain" description="Response regulatory" evidence="4">
    <location>
        <begin position="22"/>
        <end position="138"/>
    </location>
</feature>
<feature type="coiled-coil region" evidence="3">
    <location>
        <begin position="140"/>
        <end position="181"/>
    </location>
</feature>
<evidence type="ECO:0000313" key="6">
    <source>
        <dbReference type="Proteomes" id="UP000284407"/>
    </source>
</evidence>
<dbReference type="PANTHER" id="PTHR43156">
    <property type="entry name" value="STAGE II SPORULATION PROTEIN E-RELATED"/>
    <property type="match status" value="1"/>
</dbReference>
<dbReference type="CDD" id="cd17574">
    <property type="entry name" value="REC_OmpR"/>
    <property type="match status" value="1"/>
</dbReference>
<dbReference type="GO" id="GO:0000160">
    <property type="term" value="P:phosphorelay signal transduction system"/>
    <property type="evidence" value="ECO:0007669"/>
    <property type="project" value="InterPro"/>
</dbReference>
<dbReference type="Proteomes" id="UP000284407">
    <property type="component" value="Unassembled WGS sequence"/>
</dbReference>
<dbReference type="Gene3D" id="3.40.50.2300">
    <property type="match status" value="1"/>
</dbReference>
<dbReference type="SMART" id="SM00448">
    <property type="entry name" value="REC"/>
    <property type="match status" value="1"/>
</dbReference>
<dbReference type="SUPFAM" id="SSF52172">
    <property type="entry name" value="CheY-like"/>
    <property type="match status" value="1"/>
</dbReference>
<proteinExistence type="predicted"/>
<name>A0A420DS88_9RHOB</name>
<evidence type="ECO:0000259" key="4">
    <source>
        <dbReference type="PROSITE" id="PS50110"/>
    </source>
</evidence>
<protein>
    <submittedName>
        <fullName evidence="5">Sigma-B regulation protein RsbU (Phosphoserine phosphatase)</fullName>
    </submittedName>
</protein>
<keyword evidence="2" id="KW-0597">Phosphoprotein</keyword>
<organism evidence="5 6">
    <name type="scientific">Sulfitobacter guttiformis</name>
    <dbReference type="NCBI Taxonomy" id="74349"/>
    <lineage>
        <taxon>Bacteria</taxon>
        <taxon>Pseudomonadati</taxon>
        <taxon>Pseudomonadota</taxon>
        <taxon>Alphaproteobacteria</taxon>
        <taxon>Rhodobacterales</taxon>
        <taxon>Roseobacteraceae</taxon>
        <taxon>Sulfitobacter</taxon>
    </lineage>
</organism>
<evidence type="ECO:0000313" key="5">
    <source>
        <dbReference type="EMBL" id="RKE97007.1"/>
    </source>
</evidence>
<keyword evidence="1" id="KW-0378">Hydrolase</keyword>
<dbReference type="InterPro" id="IPR001789">
    <property type="entry name" value="Sig_transdc_resp-reg_receiver"/>
</dbReference>
<dbReference type="RefSeq" id="WP_025063934.1">
    <property type="nucleotide sequence ID" value="NZ_RAQK01000001.1"/>
</dbReference>
<dbReference type="AlphaFoldDB" id="A0A420DS88"/>
<gene>
    <name evidence="5" type="ORF">C8N30_1589</name>
</gene>
<dbReference type="EMBL" id="RAQK01000001">
    <property type="protein sequence ID" value="RKE97007.1"/>
    <property type="molecule type" value="Genomic_DNA"/>
</dbReference>
<dbReference type="STRING" id="1443111.Z949_3608"/>
<dbReference type="SMART" id="SM00331">
    <property type="entry name" value="PP2C_SIG"/>
    <property type="match status" value="1"/>
</dbReference>
<dbReference type="Pfam" id="PF07228">
    <property type="entry name" value="SpoIIE"/>
    <property type="match status" value="1"/>
</dbReference>
<comment type="caution">
    <text evidence="5">The sequence shown here is derived from an EMBL/GenBank/DDBJ whole genome shotgun (WGS) entry which is preliminary data.</text>
</comment>
<dbReference type="InterPro" id="IPR036457">
    <property type="entry name" value="PPM-type-like_dom_sf"/>
</dbReference>
<keyword evidence="6" id="KW-1185">Reference proteome</keyword>